<proteinExistence type="predicted"/>
<evidence type="ECO:0000313" key="3">
    <source>
        <dbReference type="Proteomes" id="UP001604277"/>
    </source>
</evidence>
<organism evidence="2 3">
    <name type="scientific">Forsythia ovata</name>
    <dbReference type="NCBI Taxonomy" id="205694"/>
    <lineage>
        <taxon>Eukaryota</taxon>
        <taxon>Viridiplantae</taxon>
        <taxon>Streptophyta</taxon>
        <taxon>Embryophyta</taxon>
        <taxon>Tracheophyta</taxon>
        <taxon>Spermatophyta</taxon>
        <taxon>Magnoliopsida</taxon>
        <taxon>eudicotyledons</taxon>
        <taxon>Gunneridae</taxon>
        <taxon>Pentapetalae</taxon>
        <taxon>asterids</taxon>
        <taxon>lamiids</taxon>
        <taxon>Lamiales</taxon>
        <taxon>Oleaceae</taxon>
        <taxon>Forsythieae</taxon>
        <taxon>Forsythia</taxon>
    </lineage>
</organism>
<dbReference type="AlphaFoldDB" id="A0ABD1WR31"/>
<gene>
    <name evidence="2" type="ORF">Fot_05670</name>
</gene>
<dbReference type="Proteomes" id="UP001604277">
    <property type="component" value="Unassembled WGS sequence"/>
</dbReference>
<reference evidence="3" key="1">
    <citation type="submission" date="2024-07" db="EMBL/GenBank/DDBJ databases">
        <title>Two chromosome-level genome assemblies of Korean endemic species Abeliophyllum distichum and Forsythia ovata (Oleaceae).</title>
        <authorList>
            <person name="Jang H."/>
        </authorList>
    </citation>
    <scope>NUCLEOTIDE SEQUENCE [LARGE SCALE GENOMIC DNA]</scope>
</reference>
<feature type="chain" id="PRO_5044851126" evidence="1">
    <location>
        <begin position="19"/>
        <end position="168"/>
    </location>
</feature>
<keyword evidence="3" id="KW-1185">Reference proteome</keyword>
<keyword evidence="1" id="KW-0732">Signal</keyword>
<feature type="signal peptide" evidence="1">
    <location>
        <begin position="1"/>
        <end position="18"/>
    </location>
</feature>
<evidence type="ECO:0000256" key="1">
    <source>
        <dbReference type="SAM" id="SignalP"/>
    </source>
</evidence>
<dbReference type="EMBL" id="JBFOLJ010000002">
    <property type="protein sequence ID" value="KAL2552051.1"/>
    <property type="molecule type" value="Genomic_DNA"/>
</dbReference>
<name>A0ABD1WR31_9LAMI</name>
<protein>
    <submittedName>
        <fullName evidence="2">DNA polymerase I A</fullName>
    </submittedName>
</protein>
<sequence>MLTLYFFFFFLFIHPVTVTTPNEILPVEKNFKVPNIGGIIEVDKENPTKYCKITLHKPLGVNIKTDMYITSGWPYVSGCSLKSLYGKVSADFDFVTEDDTEELAETVTKSASKDNGALPVKDPDTCAYGPAYSAFGPDQAGIEACLLQGIIMCLAIVCIHFELGRTLI</sequence>
<accession>A0ABD1WR31</accession>
<comment type="caution">
    <text evidence="2">The sequence shown here is derived from an EMBL/GenBank/DDBJ whole genome shotgun (WGS) entry which is preliminary data.</text>
</comment>
<evidence type="ECO:0000313" key="2">
    <source>
        <dbReference type="EMBL" id="KAL2552051.1"/>
    </source>
</evidence>